<keyword evidence="3" id="KW-1185">Reference proteome</keyword>
<evidence type="ECO:0000313" key="2">
    <source>
        <dbReference type="EMBL" id="GAX21911.1"/>
    </source>
</evidence>
<comment type="caution">
    <text evidence="2">The sequence shown here is derived from an EMBL/GenBank/DDBJ whole genome shotgun (WGS) entry which is preliminary data.</text>
</comment>
<dbReference type="AlphaFoldDB" id="A0A1Z5K733"/>
<feature type="region of interest" description="Disordered" evidence="1">
    <location>
        <begin position="1"/>
        <end position="20"/>
    </location>
</feature>
<protein>
    <submittedName>
        <fullName evidence="2">Uncharacterized protein</fullName>
    </submittedName>
</protein>
<evidence type="ECO:0000313" key="3">
    <source>
        <dbReference type="Proteomes" id="UP000198406"/>
    </source>
</evidence>
<name>A0A1Z5K733_FISSO</name>
<dbReference type="Proteomes" id="UP000198406">
    <property type="component" value="Unassembled WGS sequence"/>
</dbReference>
<gene>
    <name evidence="2" type="ORF">FisN_30Hh114</name>
</gene>
<evidence type="ECO:0000256" key="1">
    <source>
        <dbReference type="SAM" id="MobiDB-lite"/>
    </source>
</evidence>
<sequence>MKTHIAVTPLRDTQQQSQPSCTPPEATALLLIDPHSNRFELIQVNNELSDADMLSQISRIATHGLFRSQRFVGIIGASQVRVALPHGMTKRACLRWARSILTTDPVRIMLTKYGYDLQEWFSIRPDVLILLLDLASKRFELVVMDSCSTVEECLQQIPVRAKDSFLKQQQTYVGLCDPMTVEPCQWIEANSAAKENPPMPTVFVAIPKGQSAIECATLARSILATKAVVQTLHSHGFPVPTLPSVSNAVVLLLDPHKTRRMECLRLDGLTKATVAHVLEYIRHTAREPALREQSYVALANATGQVATSSLSVLEESRTWVAVPLGISVRKCRAMARSIYTSAPVQQMLQQHGLDANEWRTPSSP</sequence>
<accession>A0A1Z5K733</accession>
<dbReference type="EMBL" id="BDSP01000173">
    <property type="protein sequence ID" value="GAX21911.1"/>
    <property type="molecule type" value="Genomic_DNA"/>
</dbReference>
<organism evidence="2 3">
    <name type="scientific">Fistulifera solaris</name>
    <name type="common">Oleaginous diatom</name>
    <dbReference type="NCBI Taxonomy" id="1519565"/>
    <lineage>
        <taxon>Eukaryota</taxon>
        <taxon>Sar</taxon>
        <taxon>Stramenopiles</taxon>
        <taxon>Ochrophyta</taxon>
        <taxon>Bacillariophyta</taxon>
        <taxon>Bacillariophyceae</taxon>
        <taxon>Bacillariophycidae</taxon>
        <taxon>Naviculales</taxon>
        <taxon>Naviculaceae</taxon>
        <taxon>Fistulifera</taxon>
    </lineage>
</organism>
<reference evidence="2 3" key="1">
    <citation type="journal article" date="2015" name="Plant Cell">
        <title>Oil accumulation by the oleaginous diatom Fistulifera solaris as revealed by the genome and transcriptome.</title>
        <authorList>
            <person name="Tanaka T."/>
            <person name="Maeda Y."/>
            <person name="Veluchamy A."/>
            <person name="Tanaka M."/>
            <person name="Abida H."/>
            <person name="Marechal E."/>
            <person name="Bowler C."/>
            <person name="Muto M."/>
            <person name="Sunaga Y."/>
            <person name="Tanaka M."/>
            <person name="Yoshino T."/>
            <person name="Taniguchi T."/>
            <person name="Fukuda Y."/>
            <person name="Nemoto M."/>
            <person name="Matsumoto M."/>
            <person name="Wong P.S."/>
            <person name="Aburatani S."/>
            <person name="Fujibuchi W."/>
        </authorList>
    </citation>
    <scope>NUCLEOTIDE SEQUENCE [LARGE SCALE GENOMIC DNA]</scope>
    <source>
        <strain evidence="2 3">JPCC DA0580</strain>
    </source>
</reference>
<dbReference type="InParanoid" id="A0A1Z5K733"/>
<proteinExistence type="predicted"/>